<keyword evidence="4" id="KW-1185">Reference proteome</keyword>
<feature type="region of interest" description="Disordered" evidence="1">
    <location>
        <begin position="347"/>
        <end position="381"/>
    </location>
</feature>
<evidence type="ECO:0000259" key="2">
    <source>
        <dbReference type="PROSITE" id="PS50888"/>
    </source>
</evidence>
<dbReference type="PANTHER" id="PTHR47336">
    <property type="entry name" value="TRANSCRIPTION FACTOR HMS1-RELATED"/>
    <property type="match status" value="1"/>
</dbReference>
<dbReference type="Gene3D" id="4.10.280.10">
    <property type="entry name" value="Helix-loop-helix DNA-binding domain"/>
    <property type="match status" value="1"/>
</dbReference>
<feature type="compositionally biased region" description="Low complexity" evidence="1">
    <location>
        <begin position="347"/>
        <end position="369"/>
    </location>
</feature>
<dbReference type="GO" id="GO:0046983">
    <property type="term" value="F:protein dimerization activity"/>
    <property type="evidence" value="ECO:0007669"/>
    <property type="project" value="InterPro"/>
</dbReference>
<dbReference type="InterPro" id="IPR052099">
    <property type="entry name" value="Regulatory_TF_Diverse"/>
</dbReference>
<dbReference type="Pfam" id="PF00010">
    <property type="entry name" value="HLH"/>
    <property type="match status" value="1"/>
</dbReference>
<accession>A0AAN7WG28</accession>
<organism evidence="3 4">
    <name type="scientific">Arxiozyma heterogenica</name>
    <dbReference type="NCBI Taxonomy" id="278026"/>
    <lineage>
        <taxon>Eukaryota</taxon>
        <taxon>Fungi</taxon>
        <taxon>Dikarya</taxon>
        <taxon>Ascomycota</taxon>
        <taxon>Saccharomycotina</taxon>
        <taxon>Saccharomycetes</taxon>
        <taxon>Saccharomycetales</taxon>
        <taxon>Saccharomycetaceae</taxon>
        <taxon>Arxiozyma</taxon>
    </lineage>
</organism>
<dbReference type="PROSITE" id="PS50888">
    <property type="entry name" value="BHLH"/>
    <property type="match status" value="1"/>
</dbReference>
<sequence length="381" mass="42508">MSCANTANIKQGGGMNNFIPSVNTGLSVFPDDSKHRDDKHFVPQLKNQRITNLNEQQLNINNGCMGIEGDLKRESSQNFLPRTRSFSLDLSNLSSFHNINNTSFLPQTVVFNPTFTQHDLPCMNILSSEQLDNSNTDFEPVRAILDDFTTSVGDEDSNSDSTLFSPRTFLSRPSSISSSSLNESVEEVAKIKRVVKERRRCVKKVKASHNDIERKYRLSINDKIVQLRDLVPTIRYGFKEFSNIPLDQSDIDALDGLEPTKKLNKGTILNKTIEYIKHLEAKCEQYKILNSELTNKLANNNHLASVLPASMSSSASLSGLSSTVPTFSVKTENHLPAIPMQSEFNINTSQNSNTNGSQLMMNNNNKNDAGNGGNNFDYFND</sequence>
<gene>
    <name evidence="3" type="ORF">RI543_003023</name>
</gene>
<name>A0AAN7WG28_9SACH</name>
<dbReference type="InterPro" id="IPR011598">
    <property type="entry name" value="bHLH_dom"/>
</dbReference>
<evidence type="ECO:0000256" key="1">
    <source>
        <dbReference type="SAM" id="MobiDB-lite"/>
    </source>
</evidence>
<dbReference type="SUPFAM" id="SSF47459">
    <property type="entry name" value="HLH, helix-loop-helix DNA-binding domain"/>
    <property type="match status" value="1"/>
</dbReference>
<feature type="domain" description="BHLH" evidence="2">
    <location>
        <begin position="204"/>
        <end position="279"/>
    </location>
</feature>
<comment type="caution">
    <text evidence="3">The sequence shown here is derived from an EMBL/GenBank/DDBJ whole genome shotgun (WGS) entry which is preliminary data.</text>
</comment>
<evidence type="ECO:0000313" key="3">
    <source>
        <dbReference type="EMBL" id="KAK5779138.1"/>
    </source>
</evidence>
<dbReference type="Proteomes" id="UP001306508">
    <property type="component" value="Unassembled WGS sequence"/>
</dbReference>
<dbReference type="InterPro" id="IPR036638">
    <property type="entry name" value="HLH_DNA-bd_sf"/>
</dbReference>
<dbReference type="PANTHER" id="PTHR47336:SF2">
    <property type="entry name" value="TRANSCRIPTION FACTOR HMS1-RELATED"/>
    <property type="match status" value="1"/>
</dbReference>
<dbReference type="EMBL" id="JAWIZZ010000047">
    <property type="protein sequence ID" value="KAK5779138.1"/>
    <property type="molecule type" value="Genomic_DNA"/>
</dbReference>
<proteinExistence type="predicted"/>
<evidence type="ECO:0000313" key="4">
    <source>
        <dbReference type="Proteomes" id="UP001306508"/>
    </source>
</evidence>
<dbReference type="SMART" id="SM00353">
    <property type="entry name" value="HLH"/>
    <property type="match status" value="1"/>
</dbReference>
<protein>
    <recommendedName>
        <fullName evidence="2">BHLH domain-containing protein</fullName>
    </recommendedName>
</protein>
<reference evidence="4" key="1">
    <citation type="submission" date="2023-07" db="EMBL/GenBank/DDBJ databases">
        <title>A draft genome of Kazachstania heterogenica Y-27499.</title>
        <authorList>
            <person name="Donic C."/>
            <person name="Kralova J.S."/>
            <person name="Fidel L."/>
            <person name="Ben-Dor S."/>
            <person name="Jung S."/>
        </authorList>
    </citation>
    <scope>NUCLEOTIDE SEQUENCE [LARGE SCALE GENOMIC DNA]</scope>
    <source>
        <strain evidence="4">Y27499</strain>
    </source>
</reference>
<dbReference type="AlphaFoldDB" id="A0AAN7WG28"/>